<dbReference type="Proteomes" id="UP000005408">
    <property type="component" value="Unassembled WGS sequence"/>
</dbReference>
<evidence type="ECO:0000313" key="1">
    <source>
        <dbReference type="EnsemblMetazoa" id="G23880.1:cds"/>
    </source>
</evidence>
<dbReference type="EnsemblMetazoa" id="G23880.1">
    <property type="protein sequence ID" value="G23880.1:cds"/>
    <property type="gene ID" value="G23880"/>
</dbReference>
<proteinExistence type="predicted"/>
<reference evidence="1" key="1">
    <citation type="submission" date="2022-08" db="UniProtKB">
        <authorList>
            <consortium name="EnsemblMetazoa"/>
        </authorList>
    </citation>
    <scope>IDENTIFICATION</scope>
    <source>
        <strain evidence="1">05x7-T-G4-1.051#20</strain>
    </source>
</reference>
<keyword evidence="2" id="KW-1185">Reference proteome</keyword>
<accession>A0A8W8KJN1</accession>
<name>A0A8W8KJN1_MAGGI</name>
<dbReference type="AlphaFoldDB" id="A0A8W8KJN1"/>
<organism evidence="1 2">
    <name type="scientific">Magallana gigas</name>
    <name type="common">Pacific oyster</name>
    <name type="synonym">Crassostrea gigas</name>
    <dbReference type="NCBI Taxonomy" id="29159"/>
    <lineage>
        <taxon>Eukaryota</taxon>
        <taxon>Metazoa</taxon>
        <taxon>Spiralia</taxon>
        <taxon>Lophotrochozoa</taxon>
        <taxon>Mollusca</taxon>
        <taxon>Bivalvia</taxon>
        <taxon>Autobranchia</taxon>
        <taxon>Pteriomorphia</taxon>
        <taxon>Ostreida</taxon>
        <taxon>Ostreoidea</taxon>
        <taxon>Ostreidae</taxon>
        <taxon>Magallana</taxon>
    </lineage>
</organism>
<sequence>MKYFLTYVIEAMDEVLEMVPMFALFIAGSSQSTCRPPGADGIPYCCPFYFLKNNTCEECPPGYSFPANDVNCSLPCSYPSYGALCESRCDCSKEDCHHVYGCHVTSTNAKTRITTSLILSTLGTTYKGKHTHRQIRHRPDGIPVCCQYYYIAGNYCKECPTGFRVLSSDFNCTDPCDFPSYGDHCKETCSCSKEDCNHVYGCPEISRRYENGGMESSILPNY</sequence>
<evidence type="ECO:0000313" key="2">
    <source>
        <dbReference type="Proteomes" id="UP000005408"/>
    </source>
</evidence>
<protein>
    <submittedName>
        <fullName evidence="1">Uncharacterized protein</fullName>
    </submittedName>
</protein>